<dbReference type="InterPro" id="IPR050109">
    <property type="entry name" value="HTH-type_TetR-like_transc_reg"/>
</dbReference>
<feature type="DNA-binding region" description="H-T-H motif" evidence="4">
    <location>
        <begin position="29"/>
        <end position="48"/>
    </location>
</feature>
<accession>A0A6V8MGS0</accession>
<proteinExistence type="predicted"/>
<keyword evidence="7" id="KW-1185">Reference proteome</keyword>
<evidence type="ECO:0000256" key="4">
    <source>
        <dbReference type="PROSITE-ProRule" id="PRU00335"/>
    </source>
</evidence>
<dbReference type="Proteomes" id="UP000556026">
    <property type="component" value="Unassembled WGS sequence"/>
</dbReference>
<gene>
    <name evidence="6" type="ORF">GMST_15110</name>
</gene>
<dbReference type="EMBL" id="BLXX01000003">
    <property type="protein sequence ID" value="GFO59186.1"/>
    <property type="molecule type" value="Genomic_DNA"/>
</dbReference>
<dbReference type="Pfam" id="PF00440">
    <property type="entry name" value="TetR_N"/>
    <property type="match status" value="1"/>
</dbReference>
<dbReference type="Gene3D" id="1.10.357.10">
    <property type="entry name" value="Tetracycline Repressor, domain 2"/>
    <property type="match status" value="1"/>
</dbReference>
<sequence length="202" mass="22771">MKQKTETKRQAIVDEAARLFRAVGYERASMAELCARVGGSKATIYNYFSSKEELFSEVMLKSTEDEFEALHASLDSAPDDIGEALRRFGEHFLGFLYSPEVQATRHLAISQSKHSELGRHIYQRGVLRSQNLIAQFLECSMSAGKLVQTNPEIATRHLVSLLESEFIDRFLFHLPGEVSKKQIKQGTARAVEVFLLAYAPRS</sequence>
<dbReference type="RefSeq" id="WP_183354018.1">
    <property type="nucleotide sequence ID" value="NZ_BLXX01000003.1"/>
</dbReference>
<evidence type="ECO:0000256" key="1">
    <source>
        <dbReference type="ARBA" id="ARBA00023015"/>
    </source>
</evidence>
<dbReference type="PRINTS" id="PR00455">
    <property type="entry name" value="HTHTETR"/>
</dbReference>
<keyword evidence="1" id="KW-0805">Transcription regulation</keyword>
<keyword evidence="2 4" id="KW-0238">DNA-binding</keyword>
<keyword evidence="3" id="KW-0804">Transcription</keyword>
<evidence type="ECO:0000256" key="3">
    <source>
        <dbReference type="ARBA" id="ARBA00023163"/>
    </source>
</evidence>
<evidence type="ECO:0000313" key="7">
    <source>
        <dbReference type="Proteomes" id="UP000556026"/>
    </source>
</evidence>
<dbReference type="InterPro" id="IPR009057">
    <property type="entry name" value="Homeodomain-like_sf"/>
</dbReference>
<protein>
    <submittedName>
        <fullName evidence="6">TetR family transcriptional regulator</fullName>
    </submittedName>
</protein>
<dbReference type="SUPFAM" id="SSF46689">
    <property type="entry name" value="Homeodomain-like"/>
    <property type="match status" value="1"/>
</dbReference>
<reference evidence="7" key="1">
    <citation type="submission" date="2020-06" db="EMBL/GenBank/DDBJ databases">
        <title>Draft genomic sequence of Geomonas sp. Red330.</title>
        <authorList>
            <person name="Itoh H."/>
            <person name="Zhenxing X."/>
            <person name="Ushijima N."/>
            <person name="Masuda Y."/>
            <person name="Shiratori Y."/>
            <person name="Senoo K."/>
        </authorList>
    </citation>
    <scope>NUCLEOTIDE SEQUENCE [LARGE SCALE GENOMIC DNA]</scope>
    <source>
        <strain evidence="7">Red330</strain>
    </source>
</reference>
<dbReference type="PROSITE" id="PS50977">
    <property type="entry name" value="HTH_TETR_2"/>
    <property type="match status" value="1"/>
</dbReference>
<evidence type="ECO:0000259" key="5">
    <source>
        <dbReference type="PROSITE" id="PS50977"/>
    </source>
</evidence>
<dbReference type="GO" id="GO:0000976">
    <property type="term" value="F:transcription cis-regulatory region binding"/>
    <property type="evidence" value="ECO:0007669"/>
    <property type="project" value="TreeGrafter"/>
</dbReference>
<dbReference type="Pfam" id="PF14246">
    <property type="entry name" value="TetR_C_7"/>
    <property type="match status" value="1"/>
</dbReference>
<organism evidence="6 7">
    <name type="scientific">Geomonas silvestris</name>
    <dbReference type="NCBI Taxonomy" id="2740184"/>
    <lineage>
        <taxon>Bacteria</taxon>
        <taxon>Pseudomonadati</taxon>
        <taxon>Thermodesulfobacteriota</taxon>
        <taxon>Desulfuromonadia</taxon>
        <taxon>Geobacterales</taxon>
        <taxon>Geobacteraceae</taxon>
        <taxon>Geomonas</taxon>
    </lineage>
</organism>
<dbReference type="FunFam" id="1.10.10.60:FF:000141">
    <property type="entry name" value="TetR family transcriptional regulator"/>
    <property type="match status" value="1"/>
</dbReference>
<evidence type="ECO:0000313" key="6">
    <source>
        <dbReference type="EMBL" id="GFO59186.1"/>
    </source>
</evidence>
<dbReference type="GO" id="GO:0003700">
    <property type="term" value="F:DNA-binding transcription factor activity"/>
    <property type="evidence" value="ECO:0007669"/>
    <property type="project" value="TreeGrafter"/>
</dbReference>
<dbReference type="PANTHER" id="PTHR30055:SF119">
    <property type="entry name" value="NALC"/>
    <property type="match status" value="1"/>
</dbReference>
<dbReference type="PANTHER" id="PTHR30055">
    <property type="entry name" value="HTH-TYPE TRANSCRIPTIONAL REGULATOR RUTR"/>
    <property type="match status" value="1"/>
</dbReference>
<dbReference type="Gene3D" id="1.10.10.60">
    <property type="entry name" value="Homeodomain-like"/>
    <property type="match status" value="1"/>
</dbReference>
<dbReference type="InterPro" id="IPR001647">
    <property type="entry name" value="HTH_TetR"/>
</dbReference>
<comment type="caution">
    <text evidence="6">The sequence shown here is derived from an EMBL/GenBank/DDBJ whole genome shotgun (WGS) entry which is preliminary data.</text>
</comment>
<evidence type="ECO:0000256" key="2">
    <source>
        <dbReference type="ARBA" id="ARBA00023125"/>
    </source>
</evidence>
<dbReference type="AlphaFoldDB" id="A0A6V8MGS0"/>
<name>A0A6V8MGS0_9BACT</name>
<feature type="domain" description="HTH tetR-type" evidence="5">
    <location>
        <begin position="6"/>
        <end position="66"/>
    </location>
</feature>
<dbReference type="InterPro" id="IPR039536">
    <property type="entry name" value="TetR_C_Proteobacteria"/>
</dbReference>